<protein>
    <submittedName>
        <fullName evidence="8">Sodium:proton antiporter</fullName>
    </submittedName>
</protein>
<name>A0A643CLH8_ANAMA</name>
<keyword evidence="5 7" id="KW-1133">Transmembrane helix</keyword>
<evidence type="ECO:0000256" key="2">
    <source>
        <dbReference type="ARBA" id="ARBA00006228"/>
    </source>
</evidence>
<comment type="subcellular location">
    <subcellularLocation>
        <location evidence="1">Cell membrane</location>
        <topology evidence="1">Multi-pass membrane protein</topology>
    </subcellularLocation>
</comment>
<dbReference type="AlphaFoldDB" id="A0A643CLH8"/>
<keyword evidence="6 7" id="KW-0472">Membrane</keyword>
<accession>A0A643CLH8</accession>
<feature type="transmembrane region" description="Helical" evidence="7">
    <location>
        <begin position="72"/>
        <end position="91"/>
    </location>
</feature>
<evidence type="ECO:0000256" key="3">
    <source>
        <dbReference type="ARBA" id="ARBA00022475"/>
    </source>
</evidence>
<evidence type="ECO:0000256" key="5">
    <source>
        <dbReference type="ARBA" id="ARBA00022989"/>
    </source>
</evidence>
<dbReference type="SMR" id="A0A643CLH8"/>
<organism evidence="8">
    <name type="scientific">Anaplasma marginale</name>
    <dbReference type="NCBI Taxonomy" id="770"/>
    <lineage>
        <taxon>Bacteria</taxon>
        <taxon>Pseudomonadati</taxon>
        <taxon>Pseudomonadota</taxon>
        <taxon>Alphaproteobacteria</taxon>
        <taxon>Rickettsiales</taxon>
        <taxon>Anaplasmataceae</taxon>
        <taxon>Anaplasma</taxon>
    </lineage>
</organism>
<keyword evidence="4 7" id="KW-0812">Transmembrane</keyword>
<reference evidence="8" key="1">
    <citation type="submission" date="2019-08" db="EMBL/GenBank/DDBJ databases">
        <authorList>
            <person name="Amaro Estrada I."/>
            <person name="Quiroz Castaneda R.E."/>
            <person name="Martinez Ocampo F."/>
            <person name="Rodriguez Camarillo S.D."/>
        </authorList>
    </citation>
    <scope>NUCLEOTIDE SEQUENCE</scope>
    <source>
        <strain evidence="8">MEX-30-184-02</strain>
    </source>
</reference>
<evidence type="ECO:0000313" key="8">
    <source>
        <dbReference type="EMBL" id="KAB0451863.1"/>
    </source>
</evidence>
<keyword evidence="3" id="KW-1003">Cell membrane</keyword>
<evidence type="ECO:0000256" key="1">
    <source>
        <dbReference type="ARBA" id="ARBA00004651"/>
    </source>
</evidence>
<evidence type="ECO:0000256" key="7">
    <source>
        <dbReference type="SAM" id="Phobius"/>
    </source>
</evidence>
<comment type="similarity">
    <text evidence="2">Belongs to the CPA3 antiporters (TC 2.A.63) subunit E family.</text>
</comment>
<feature type="transmembrane region" description="Helical" evidence="7">
    <location>
        <begin position="29"/>
        <end position="51"/>
    </location>
</feature>
<proteinExistence type="inferred from homology"/>
<dbReference type="Pfam" id="PF01899">
    <property type="entry name" value="MNHE"/>
    <property type="match status" value="1"/>
</dbReference>
<dbReference type="InterPro" id="IPR002758">
    <property type="entry name" value="Cation_antiport_E"/>
</dbReference>
<dbReference type="GO" id="GO:0005886">
    <property type="term" value="C:plasma membrane"/>
    <property type="evidence" value="ECO:0007669"/>
    <property type="project" value="UniProtKB-SubCell"/>
</dbReference>
<evidence type="ECO:0000256" key="4">
    <source>
        <dbReference type="ARBA" id="ARBA00022692"/>
    </source>
</evidence>
<comment type="caution">
    <text evidence="8">The sequence shown here is derived from an EMBL/GenBank/DDBJ whole genome shotgun (WGS) entry which is preliminary data.</text>
</comment>
<sequence>MVFLVCTSMLGLLLIQMVLWVVFSGYFDAFFLSAGAVSSLLSVAVCYVIGAKEESGSRYEPPHGSAARFCRIIFLYLPWIFGQAVLSAWFVTKRVFSPNVRDMSVPVMALVETGQSGELGAFILANSITLTPGTVGMNVTRDYKIEVLALDKSLIPGVAEIDNRVSAILGEHA</sequence>
<gene>
    <name evidence="8" type="ORF">FY207_03125</name>
</gene>
<dbReference type="GO" id="GO:0008324">
    <property type="term" value="F:monoatomic cation transmembrane transporter activity"/>
    <property type="evidence" value="ECO:0007669"/>
    <property type="project" value="InterPro"/>
</dbReference>
<feature type="transmembrane region" description="Helical" evidence="7">
    <location>
        <begin position="5"/>
        <end position="23"/>
    </location>
</feature>
<dbReference type="EMBL" id="VTCY01000008">
    <property type="protein sequence ID" value="KAB0451863.1"/>
    <property type="molecule type" value="Genomic_DNA"/>
</dbReference>
<dbReference type="PANTHER" id="PTHR34584">
    <property type="entry name" value="NA(+)/H(+) ANTIPORTER SUBUNIT E1"/>
    <property type="match status" value="1"/>
</dbReference>
<evidence type="ECO:0000256" key="6">
    <source>
        <dbReference type="ARBA" id="ARBA00023136"/>
    </source>
</evidence>
<dbReference type="PANTHER" id="PTHR34584:SF1">
    <property type="entry name" value="NA(+)_H(+) ANTIPORTER SUBUNIT E1"/>
    <property type="match status" value="1"/>
</dbReference>